<dbReference type="EMBL" id="BAABYW010000001">
    <property type="protein sequence ID" value="GAA6408317.1"/>
    <property type="molecule type" value="Genomic_DNA"/>
</dbReference>
<accession>A0ABQ0BA55</accession>
<feature type="domain" description="Metallo-beta-lactamase" evidence="1">
    <location>
        <begin position="3"/>
        <end position="176"/>
    </location>
</feature>
<dbReference type="InterPro" id="IPR036866">
    <property type="entry name" value="RibonucZ/Hydroxyglut_hydro"/>
</dbReference>
<protein>
    <submittedName>
        <fullName evidence="2">MBL fold metallo-hydrolase</fullName>
    </submittedName>
</protein>
<dbReference type="PANTHER" id="PTHR42951:SF17">
    <property type="entry name" value="METALLO-BETA-LACTAMASE DOMAIN-CONTAINING PROTEIN"/>
    <property type="match status" value="1"/>
</dbReference>
<evidence type="ECO:0000313" key="2">
    <source>
        <dbReference type="EMBL" id="GAA6408317.1"/>
    </source>
</evidence>
<dbReference type="InterPro" id="IPR001279">
    <property type="entry name" value="Metallo-B-lactamas"/>
</dbReference>
<dbReference type="Pfam" id="PF00753">
    <property type="entry name" value="Lactamase_B"/>
    <property type="match status" value="1"/>
</dbReference>
<evidence type="ECO:0000313" key="3">
    <source>
        <dbReference type="Proteomes" id="UP001600943"/>
    </source>
</evidence>
<dbReference type="SMART" id="SM00849">
    <property type="entry name" value="Lactamase_B"/>
    <property type="match status" value="1"/>
</dbReference>
<dbReference type="Gene3D" id="3.60.15.10">
    <property type="entry name" value="Ribonuclease Z/Hydroxyacylglutathione hydrolase-like"/>
    <property type="match status" value="1"/>
</dbReference>
<comment type="caution">
    <text evidence="2">The sequence shown here is derived from an EMBL/GenBank/DDBJ whole genome shotgun (WGS) entry which is preliminary data.</text>
</comment>
<dbReference type="Proteomes" id="UP001600943">
    <property type="component" value="Unassembled WGS sequence"/>
</dbReference>
<reference evidence="2 3" key="1">
    <citation type="submission" date="2024-04" db="EMBL/GenBank/DDBJ databases">
        <title>Defined microbial consortia suppress multidrug-resistant proinflammatory Enterobacteriaceae via ecological control.</title>
        <authorList>
            <person name="Furuichi M."/>
            <person name="Kawaguchi T."/>
            <person name="Pust M."/>
            <person name="Yasuma K."/>
            <person name="Plichta D."/>
            <person name="Hasegawa N."/>
            <person name="Ohya T."/>
            <person name="Bhattarai S."/>
            <person name="Sasajima S."/>
            <person name="Aoto Y."/>
            <person name="Tuganbaev T."/>
            <person name="Yaginuma M."/>
            <person name="Ueda M."/>
            <person name="Okahashi N."/>
            <person name="Amafuji K."/>
            <person name="Kiridooshi Y."/>
            <person name="Sugita K."/>
            <person name="Strazar M."/>
            <person name="Skelly A."/>
            <person name="Suda W."/>
            <person name="Hattori M."/>
            <person name="Nakamoto N."/>
            <person name="Caballero S."/>
            <person name="Norman J."/>
            <person name="Olle B."/>
            <person name="Tanoue T."/>
            <person name="Arita M."/>
            <person name="Bucci V."/>
            <person name="Atarashi K."/>
            <person name="Xavier R."/>
            <person name="Honda K."/>
        </authorList>
    </citation>
    <scope>NUCLEOTIDE SEQUENCE [LARGE SCALE GENOMIC DNA]</scope>
    <source>
        <strain evidence="3">k04-0078-D8-1</strain>
    </source>
</reference>
<dbReference type="SUPFAM" id="SSF56281">
    <property type="entry name" value="Metallo-hydrolase/oxidoreductase"/>
    <property type="match status" value="1"/>
</dbReference>
<proteinExistence type="predicted"/>
<name>A0ABQ0BA55_9FIRM</name>
<evidence type="ECO:0000259" key="1">
    <source>
        <dbReference type="SMART" id="SM00849"/>
    </source>
</evidence>
<sequence>MGRKCCYLIDSGTYGSEEIIKDYLHSIGRSVSDIRAIFLTHAHPDHIGTAAYFQNKVKCRIYASVGERRWIEDVDLQFRERPIPNFYQLAGKSSVVDCVAADGDRIELEEDFTVQVLGTPGHSADEVIYIIDGYAFIGDSVPVTGDIPIYVNKDDTLDSLRRLEELSAVHTFYPAWDKAYTREEMQVKISEARNLIGMLQTATATVRKEIPGGNLEQIVQQVCEKVNMPQLMQNPLFKMTIKSHLESCQE</sequence>
<keyword evidence="3" id="KW-1185">Reference proteome</keyword>
<gene>
    <name evidence="2" type="ORF">K040078D81_24340</name>
</gene>
<dbReference type="InterPro" id="IPR050855">
    <property type="entry name" value="NDM-1-like"/>
</dbReference>
<dbReference type="PANTHER" id="PTHR42951">
    <property type="entry name" value="METALLO-BETA-LACTAMASE DOMAIN-CONTAINING"/>
    <property type="match status" value="1"/>
</dbReference>
<organism evidence="2 3">
    <name type="scientific">Blautia hominis</name>
    <dbReference type="NCBI Taxonomy" id="2025493"/>
    <lineage>
        <taxon>Bacteria</taxon>
        <taxon>Bacillati</taxon>
        <taxon>Bacillota</taxon>
        <taxon>Clostridia</taxon>
        <taxon>Lachnospirales</taxon>
        <taxon>Lachnospiraceae</taxon>
        <taxon>Blautia</taxon>
    </lineage>
</organism>